<dbReference type="GO" id="GO:0004222">
    <property type="term" value="F:metalloendopeptidase activity"/>
    <property type="evidence" value="ECO:0007669"/>
    <property type="project" value="TreeGrafter"/>
</dbReference>
<sequence>MSFSNWMERLKQRTKPMLHSINHHTKTITKTASTYIATNKKVALSVSAGLVLTVVGGAAASAYYQSNVIPVYHVSVNGKEVGIVSSPDVVQQWEKEKLQQEQEKHNGLTLKLSDYISFTEENLYKGQFDNEATLKTLDQTAKIQVEATKIIVNGDVIGYAANQEQAELVLTTLKDKLSGVKLNASGKKAVAAASLESVAKNSAIKQVKFKEEISTEEESVPADEVLTADKLEALLSKGTAQQVVHTVGEGDCITCIAKRYGITSKDIYANNAGMNENTVLQLGQKINVTAIRPKVTVQVVEEVKQDEMIDYSTETRTNAKVPKGETNVIQDGKEGKKQVTYQVTRENGEVVDREMLSQQVIAQPVTKIIERGSKVIPSRGTGRISWPAGGYISSGFGSRWGRLHAGIDIAGSGIARAADNGRVVEAGWHGGYGNMILIDHGNGLQTLYGHLSKIEVRVGEVVEQGKEIGVKGSTGDSTGVHLHFEVRKNGVPQNPMKYLSR</sequence>
<dbReference type="OrthoDB" id="9805799at2"/>
<dbReference type="SUPFAM" id="SSF51261">
    <property type="entry name" value="Duplicated hybrid motif"/>
    <property type="match status" value="1"/>
</dbReference>
<feature type="domain" description="G5" evidence="2">
    <location>
        <begin position="294"/>
        <end position="375"/>
    </location>
</feature>
<evidence type="ECO:0000313" key="4">
    <source>
        <dbReference type="EMBL" id="RNB83410.1"/>
    </source>
</evidence>
<dbReference type="PANTHER" id="PTHR21666">
    <property type="entry name" value="PEPTIDASE-RELATED"/>
    <property type="match status" value="1"/>
</dbReference>
<dbReference type="RefSeq" id="WP_122920142.1">
    <property type="nucleotide sequence ID" value="NZ_RHHQ01000018.1"/>
</dbReference>
<dbReference type="Gene3D" id="2.20.230.10">
    <property type="entry name" value="Resuscitation-promoting factor rpfb"/>
    <property type="match status" value="1"/>
</dbReference>
<protein>
    <submittedName>
        <fullName evidence="4">M23 family metallopeptidase</fullName>
    </submittedName>
</protein>
<dbReference type="PROSITE" id="PS51782">
    <property type="entry name" value="LYSM"/>
    <property type="match status" value="1"/>
</dbReference>
<dbReference type="SUPFAM" id="SSF54106">
    <property type="entry name" value="LysM domain"/>
    <property type="match status" value="1"/>
</dbReference>
<gene>
    <name evidence="4" type="ORF">EDM56_22360</name>
</gene>
<dbReference type="InterPro" id="IPR011055">
    <property type="entry name" value="Dup_hybrid_motif"/>
</dbReference>
<dbReference type="SMART" id="SM00257">
    <property type="entry name" value="LysM"/>
    <property type="match status" value="1"/>
</dbReference>
<dbReference type="InterPro" id="IPR016047">
    <property type="entry name" value="M23ase_b-sheet_dom"/>
</dbReference>
<dbReference type="PANTHER" id="PTHR21666:SF289">
    <property type="entry name" value="L-ALA--D-GLU ENDOPEPTIDASE"/>
    <property type="match status" value="1"/>
</dbReference>
<dbReference type="InterPro" id="IPR050570">
    <property type="entry name" value="Cell_wall_metabolism_enzyme"/>
</dbReference>
<accession>A0A3M8D5U1</accession>
<dbReference type="Pfam" id="PF07501">
    <property type="entry name" value="G5"/>
    <property type="match status" value="1"/>
</dbReference>
<dbReference type="InterPro" id="IPR011098">
    <property type="entry name" value="G5_dom"/>
</dbReference>
<evidence type="ECO:0000313" key="5">
    <source>
        <dbReference type="Proteomes" id="UP000271031"/>
    </source>
</evidence>
<evidence type="ECO:0000256" key="1">
    <source>
        <dbReference type="ARBA" id="ARBA00022729"/>
    </source>
</evidence>
<dbReference type="PROSITE" id="PS51109">
    <property type="entry name" value="G5"/>
    <property type="match status" value="1"/>
</dbReference>
<dbReference type="CDD" id="cd12797">
    <property type="entry name" value="M23_peptidase"/>
    <property type="match status" value="1"/>
</dbReference>
<evidence type="ECO:0000259" key="3">
    <source>
        <dbReference type="PROSITE" id="PS51782"/>
    </source>
</evidence>
<keyword evidence="5" id="KW-1185">Reference proteome</keyword>
<dbReference type="Pfam" id="PF01476">
    <property type="entry name" value="LysM"/>
    <property type="match status" value="1"/>
</dbReference>
<keyword evidence="1" id="KW-0732">Signal</keyword>
<evidence type="ECO:0000259" key="2">
    <source>
        <dbReference type="PROSITE" id="PS51109"/>
    </source>
</evidence>
<dbReference type="EMBL" id="RHHQ01000018">
    <property type="protein sequence ID" value="RNB83410.1"/>
    <property type="molecule type" value="Genomic_DNA"/>
</dbReference>
<comment type="caution">
    <text evidence="4">The sequence shown here is derived from an EMBL/GenBank/DDBJ whole genome shotgun (WGS) entry which is preliminary data.</text>
</comment>
<name>A0A3M8D5U1_9BACL</name>
<feature type="domain" description="LysM" evidence="3">
    <location>
        <begin position="243"/>
        <end position="288"/>
    </location>
</feature>
<proteinExistence type="predicted"/>
<dbReference type="Gene3D" id="2.70.70.10">
    <property type="entry name" value="Glucose Permease (Domain IIA)"/>
    <property type="match status" value="1"/>
</dbReference>
<reference evidence="4 5" key="1">
    <citation type="submission" date="2018-10" db="EMBL/GenBank/DDBJ databases">
        <title>Phylogenomics of Brevibacillus.</title>
        <authorList>
            <person name="Dunlap C."/>
        </authorList>
    </citation>
    <scope>NUCLEOTIDE SEQUENCE [LARGE SCALE GENOMIC DNA]</scope>
    <source>
        <strain evidence="4 5">JCM 15716</strain>
    </source>
</reference>
<dbReference type="Proteomes" id="UP000271031">
    <property type="component" value="Unassembled WGS sequence"/>
</dbReference>
<dbReference type="CDD" id="cd00118">
    <property type="entry name" value="LysM"/>
    <property type="match status" value="1"/>
</dbReference>
<dbReference type="InterPro" id="IPR018392">
    <property type="entry name" value="LysM"/>
</dbReference>
<dbReference type="Pfam" id="PF01551">
    <property type="entry name" value="Peptidase_M23"/>
    <property type="match status" value="1"/>
</dbReference>
<organism evidence="4 5">
    <name type="scientific">Brevibacillus fluminis</name>
    <dbReference type="NCBI Taxonomy" id="511487"/>
    <lineage>
        <taxon>Bacteria</taxon>
        <taxon>Bacillati</taxon>
        <taxon>Bacillota</taxon>
        <taxon>Bacilli</taxon>
        <taxon>Bacillales</taxon>
        <taxon>Paenibacillaceae</taxon>
        <taxon>Brevibacillus</taxon>
    </lineage>
</organism>
<dbReference type="Gene3D" id="3.10.350.10">
    <property type="entry name" value="LysM domain"/>
    <property type="match status" value="1"/>
</dbReference>
<dbReference type="InterPro" id="IPR036779">
    <property type="entry name" value="LysM_dom_sf"/>
</dbReference>
<dbReference type="SMART" id="SM01208">
    <property type="entry name" value="G5"/>
    <property type="match status" value="1"/>
</dbReference>
<dbReference type="AlphaFoldDB" id="A0A3M8D5U1"/>